<dbReference type="NCBIfam" id="TIGR00231">
    <property type="entry name" value="small_GTP"/>
    <property type="match status" value="1"/>
</dbReference>
<comment type="cofactor">
    <cofactor evidence="1">
        <name>Mg(2+)</name>
        <dbReference type="ChEBI" id="CHEBI:18420"/>
    </cofactor>
</comment>
<evidence type="ECO:0000256" key="9">
    <source>
        <dbReference type="ARBA" id="ARBA00023306"/>
    </source>
</evidence>
<evidence type="ECO:0000256" key="2">
    <source>
        <dbReference type="ARBA" id="ARBA00009638"/>
    </source>
</evidence>
<keyword evidence="6" id="KW-0460">Magnesium</keyword>
<dbReference type="STRING" id="1561003.Ark11_0559"/>
<dbReference type="AlphaFoldDB" id="A0A0S4M347"/>
<dbReference type="Proteomes" id="UP000198651">
    <property type="component" value="Chromosome I"/>
</dbReference>
<dbReference type="Pfam" id="PF01926">
    <property type="entry name" value="MMR_HSR1"/>
    <property type="match status" value="1"/>
</dbReference>
<keyword evidence="8 10" id="KW-0717">Septation</keyword>
<dbReference type="InterPro" id="IPR030393">
    <property type="entry name" value="G_ENGB_dom"/>
</dbReference>
<proteinExistence type="inferred from homology"/>
<dbReference type="InterPro" id="IPR006073">
    <property type="entry name" value="GTP-bd"/>
</dbReference>
<dbReference type="InterPro" id="IPR027417">
    <property type="entry name" value="P-loop_NTPase"/>
</dbReference>
<evidence type="ECO:0000256" key="6">
    <source>
        <dbReference type="ARBA" id="ARBA00022842"/>
    </source>
</evidence>
<evidence type="ECO:0000256" key="1">
    <source>
        <dbReference type="ARBA" id="ARBA00001946"/>
    </source>
</evidence>
<gene>
    <name evidence="10" type="primary">engB</name>
    <name evidence="12" type="ORF">Ark11_0559</name>
</gene>
<dbReference type="OrthoDB" id="9804921at2"/>
<name>A0A0S4M347_9BURK</name>
<protein>
    <recommendedName>
        <fullName evidence="10">Probable GTP-binding protein EngB</fullName>
    </recommendedName>
</protein>
<evidence type="ECO:0000256" key="8">
    <source>
        <dbReference type="ARBA" id="ARBA00023210"/>
    </source>
</evidence>
<keyword evidence="4" id="KW-0479">Metal-binding</keyword>
<organism evidence="12 13">
    <name type="scientific">Candidatus Ichthyocystis hellenicum</name>
    <dbReference type="NCBI Taxonomy" id="1561003"/>
    <lineage>
        <taxon>Bacteria</taxon>
        <taxon>Pseudomonadati</taxon>
        <taxon>Pseudomonadota</taxon>
        <taxon>Betaproteobacteria</taxon>
        <taxon>Burkholderiales</taxon>
        <taxon>Candidatus Ichthyocystis</taxon>
    </lineage>
</organism>
<dbReference type="SUPFAM" id="SSF52540">
    <property type="entry name" value="P-loop containing nucleoside triphosphate hydrolases"/>
    <property type="match status" value="1"/>
</dbReference>
<evidence type="ECO:0000256" key="4">
    <source>
        <dbReference type="ARBA" id="ARBA00022723"/>
    </source>
</evidence>
<dbReference type="HAMAP" id="MF_00321">
    <property type="entry name" value="GTPase_EngB"/>
    <property type="match status" value="1"/>
</dbReference>
<evidence type="ECO:0000256" key="7">
    <source>
        <dbReference type="ARBA" id="ARBA00023134"/>
    </source>
</evidence>
<dbReference type="PANTHER" id="PTHR11649:SF13">
    <property type="entry name" value="ENGB-TYPE G DOMAIN-CONTAINING PROTEIN"/>
    <property type="match status" value="1"/>
</dbReference>
<dbReference type="GO" id="GO:0000917">
    <property type="term" value="P:division septum assembly"/>
    <property type="evidence" value="ECO:0007669"/>
    <property type="project" value="UniProtKB-KW"/>
</dbReference>
<keyword evidence="9 10" id="KW-0131">Cell cycle</keyword>
<dbReference type="GO" id="GO:0005525">
    <property type="term" value="F:GTP binding"/>
    <property type="evidence" value="ECO:0007669"/>
    <property type="project" value="UniProtKB-UniRule"/>
</dbReference>
<dbReference type="RefSeq" id="WP_157722242.1">
    <property type="nucleotide sequence ID" value="NZ_FLSL01000106.1"/>
</dbReference>
<dbReference type="EMBL" id="LN906597">
    <property type="protein sequence ID" value="CUT17404.1"/>
    <property type="molecule type" value="Genomic_DNA"/>
</dbReference>
<evidence type="ECO:0000256" key="5">
    <source>
        <dbReference type="ARBA" id="ARBA00022741"/>
    </source>
</evidence>
<keyword evidence="5 10" id="KW-0547">Nucleotide-binding</keyword>
<evidence type="ECO:0000313" key="13">
    <source>
        <dbReference type="Proteomes" id="UP000198651"/>
    </source>
</evidence>
<feature type="domain" description="EngB-type G" evidence="11">
    <location>
        <begin position="21"/>
        <end position="197"/>
    </location>
</feature>
<evidence type="ECO:0000256" key="10">
    <source>
        <dbReference type="HAMAP-Rule" id="MF_00321"/>
    </source>
</evidence>
<dbReference type="CDD" id="cd01876">
    <property type="entry name" value="YihA_EngB"/>
    <property type="match status" value="1"/>
</dbReference>
<dbReference type="Gene3D" id="3.40.50.300">
    <property type="entry name" value="P-loop containing nucleotide triphosphate hydrolases"/>
    <property type="match status" value="1"/>
</dbReference>
<keyword evidence="7 10" id="KW-0342">GTP-binding</keyword>
<dbReference type="PATRIC" id="fig|1561003.3.peg.574"/>
<dbReference type="NCBIfam" id="TIGR03598">
    <property type="entry name" value="GTPase_YsxC"/>
    <property type="match status" value="1"/>
</dbReference>
<accession>A0A0S4M347</accession>
<dbReference type="InterPro" id="IPR005225">
    <property type="entry name" value="Small_GTP-bd"/>
</dbReference>
<sequence length="197" mass="22263">MIHGIDYFSTVVRREDLPRSLLPEVAIVGRSNCGKSTLINLLASKRRLAYSSKTPGCTRTLNFFLIPERGFLVDLPGYGFSKVARSEKNLWAGFIEDYLLTRSNLSGLILLLDIRREVTSLDEKFILWFSQTGVPIHIVLSKSDKFSESQCRRVSDSVRNYVTTRLVGANILPVFSLISSLRRTGIDSLTNVIKSWF</sequence>
<dbReference type="PROSITE" id="PS51706">
    <property type="entry name" value="G_ENGB"/>
    <property type="match status" value="1"/>
</dbReference>
<dbReference type="PANTHER" id="PTHR11649">
    <property type="entry name" value="MSS1/TRME-RELATED GTP-BINDING PROTEIN"/>
    <property type="match status" value="1"/>
</dbReference>
<keyword evidence="13" id="KW-1185">Reference proteome</keyword>
<evidence type="ECO:0000256" key="3">
    <source>
        <dbReference type="ARBA" id="ARBA00022618"/>
    </source>
</evidence>
<evidence type="ECO:0000313" key="12">
    <source>
        <dbReference type="EMBL" id="CUT17404.1"/>
    </source>
</evidence>
<reference evidence="13" key="1">
    <citation type="submission" date="2015-11" db="EMBL/GenBank/DDBJ databases">
        <authorList>
            <person name="Seth-Smith H.M.B."/>
        </authorList>
    </citation>
    <scope>NUCLEOTIDE SEQUENCE [LARGE SCALE GENOMIC DNA]</scope>
    <source>
        <strain evidence="13">2013Ark11</strain>
    </source>
</reference>
<evidence type="ECO:0000259" key="11">
    <source>
        <dbReference type="PROSITE" id="PS51706"/>
    </source>
</evidence>
<dbReference type="GO" id="GO:0046872">
    <property type="term" value="F:metal ion binding"/>
    <property type="evidence" value="ECO:0007669"/>
    <property type="project" value="UniProtKB-KW"/>
</dbReference>
<keyword evidence="3 10" id="KW-0132">Cell division</keyword>
<dbReference type="InterPro" id="IPR019987">
    <property type="entry name" value="GTP-bd_ribosome_bio_YsxC"/>
</dbReference>
<comment type="function">
    <text evidence="10">Necessary for normal cell division and for the maintenance of normal septation.</text>
</comment>
<comment type="similarity">
    <text evidence="2 10">Belongs to the TRAFAC class TrmE-Era-EngA-EngB-Septin-like GTPase superfamily. EngB GTPase family.</text>
</comment>